<dbReference type="EMBL" id="LARY01000001">
    <property type="protein sequence ID" value="RDX02122.1"/>
    <property type="molecule type" value="Genomic_DNA"/>
</dbReference>
<evidence type="ECO:0000313" key="2">
    <source>
        <dbReference type="Proteomes" id="UP000257055"/>
    </source>
</evidence>
<dbReference type="PANTHER" id="PTHR36439:SF1">
    <property type="entry name" value="DUF1697 DOMAIN-CONTAINING PROTEIN"/>
    <property type="match status" value="1"/>
</dbReference>
<sequence length="179" mass="20298">MRYIALLRGINVGGKNKLSMAELKESFRARSFSDVITYINSGNILFSSDRDDVEQLKSHVEELILADFSLEIPVTLITGEELIESLSYAPDWWNNDPDSKHNTIIVIPPATPAEIAEQIGEIKPEYEKISIHGQFIFWSAPLKTFSRSRWSRIVKTSAYQSITIRNANTTLKLAELVQK</sequence>
<dbReference type="Gene3D" id="3.30.70.1280">
    <property type="entry name" value="SP0830-like domains"/>
    <property type="match status" value="1"/>
</dbReference>
<dbReference type="AlphaFoldDB" id="A0A3D8TTG9"/>
<name>A0A3D8TTG9_9LIST</name>
<dbReference type="InterPro" id="IPR012545">
    <property type="entry name" value="DUF1697"/>
</dbReference>
<gene>
    <name evidence="1" type="ORF">UR08_00865</name>
</gene>
<dbReference type="RefSeq" id="WP_115751791.1">
    <property type="nucleotide sequence ID" value="NZ_LARY01000001.1"/>
</dbReference>
<organism evidence="1 2">
    <name type="scientific">Listeria kieliensis</name>
    <dbReference type="NCBI Taxonomy" id="1621700"/>
    <lineage>
        <taxon>Bacteria</taxon>
        <taxon>Bacillati</taxon>
        <taxon>Bacillota</taxon>
        <taxon>Bacilli</taxon>
        <taxon>Bacillales</taxon>
        <taxon>Listeriaceae</taxon>
        <taxon>Listeria</taxon>
    </lineage>
</organism>
<keyword evidence="2" id="KW-1185">Reference proteome</keyword>
<proteinExistence type="predicted"/>
<dbReference type="SUPFAM" id="SSF160379">
    <property type="entry name" value="SP0830-like"/>
    <property type="match status" value="1"/>
</dbReference>
<comment type="caution">
    <text evidence="1">The sequence shown here is derived from an EMBL/GenBank/DDBJ whole genome shotgun (WGS) entry which is preliminary data.</text>
</comment>
<evidence type="ECO:0000313" key="1">
    <source>
        <dbReference type="EMBL" id="RDX02122.1"/>
    </source>
</evidence>
<protein>
    <recommendedName>
        <fullName evidence="3">DUF1697 domain-containing protein</fullName>
    </recommendedName>
</protein>
<dbReference type="PANTHER" id="PTHR36439">
    <property type="entry name" value="BLL4334 PROTEIN"/>
    <property type="match status" value="1"/>
</dbReference>
<reference evidence="2" key="1">
    <citation type="submission" date="2015-04" db="EMBL/GenBank/DDBJ databases">
        <authorList>
            <person name="Schardt J."/>
            <person name="Mueller-Herbst S."/>
            <person name="Scherer S."/>
            <person name="Huptas C."/>
        </authorList>
    </citation>
    <scope>NUCLEOTIDE SEQUENCE [LARGE SCALE GENOMIC DNA]</scope>
    <source>
        <strain evidence="2">Kiel-L1</strain>
    </source>
</reference>
<dbReference type="Proteomes" id="UP000257055">
    <property type="component" value="Unassembled WGS sequence"/>
</dbReference>
<dbReference type="Gene3D" id="3.30.70.1260">
    <property type="entry name" value="bacterial protein sp0830 like"/>
    <property type="match status" value="1"/>
</dbReference>
<dbReference type="Pfam" id="PF08002">
    <property type="entry name" value="DUF1697"/>
    <property type="match status" value="1"/>
</dbReference>
<accession>A0A3D8TTG9</accession>
<evidence type="ECO:0008006" key="3">
    <source>
        <dbReference type="Google" id="ProtNLM"/>
    </source>
</evidence>
<dbReference type="PIRSF" id="PIRSF008502">
    <property type="entry name" value="UCP008502"/>
    <property type="match status" value="1"/>
</dbReference>